<dbReference type="Proteomes" id="UP001595872">
    <property type="component" value="Unassembled WGS sequence"/>
</dbReference>
<dbReference type="PRINTS" id="PR00038">
    <property type="entry name" value="HTHLUXR"/>
</dbReference>
<dbReference type="InterPro" id="IPR041664">
    <property type="entry name" value="AAA_16"/>
</dbReference>
<protein>
    <submittedName>
        <fullName evidence="5">LuxR C-terminal-related transcriptional regulator</fullName>
    </submittedName>
</protein>
<dbReference type="EMBL" id="JBHSIT010000005">
    <property type="protein sequence ID" value="MFC4909522.1"/>
    <property type="molecule type" value="Genomic_DNA"/>
</dbReference>
<dbReference type="Pfam" id="PF13191">
    <property type="entry name" value="AAA_16"/>
    <property type="match status" value="1"/>
</dbReference>
<gene>
    <name evidence="5" type="ORF">ACFPCY_19525</name>
</gene>
<sequence>MTKVRAPEPRDEWISRSRLVHRLIDARSQRLVVVAAPAGYGKTALATLWRTDPDETRRCAWVTLDAGDNDPPLLWASILRALAQSAAVTGTEAAAHALEDRTAEIGDAFLGEIVNRLAEHGDGVVLVLDDCHRVRDADCVRQLEALITRLPADSQVILLTRTAPPLPLARFRASGDLVELGPDDLRFTAEETGRSVRRIGNAQLCDDVLDVLVERTEGWPAGVQFAARGMRGHRDPAAFVRAFDGSHRYVMDYFCEEVLAPLPDELYRFAVRLSVLDSFCAPLAAAVTHDASAGALIAEMTQANLFVVPLDDTRRWYRYHRLFRDVLHRLLTSDEPPVAPLLHRRASGWHEQHGRIGAAVEHALAAGDPDRAVGAVTAHWATLAFATDAPAPDGDGSTTLERWAASVGPERLAEDPVAALCAAWIAALAGDHALSARRLETARGLGHTGPLPDGAATLESSAAMLESTLGTAGAHGMLASARTAVALERDPATPWYAMARCNLGCAHYLAGAYAEAADPLREAAASSTAFAVTRVRALATHSMVAAEVGWEAQAADLAEAATALADRHWPAGSPHAAPAGTAKGALLMRLGRPAEASELLARVQSSYRRSPLLAGWPVLENLQLLVGALLDLGREQEAQALAAEAADLLASLPADTDRLRVRHARIQRQLSTLTDTTVPLEPLTAREVAVLRLLRSDLSLREVGARLYVSQNTVKTHTRAIYRKLEVGSREEALRRAQEVGLL</sequence>
<comment type="caution">
    <text evidence="5">The sequence shown here is derived from an EMBL/GenBank/DDBJ whole genome shotgun (WGS) entry which is preliminary data.</text>
</comment>
<dbReference type="Pfam" id="PF25873">
    <property type="entry name" value="WHD_MalT"/>
    <property type="match status" value="1"/>
</dbReference>
<dbReference type="Gene3D" id="3.40.50.300">
    <property type="entry name" value="P-loop containing nucleotide triphosphate hydrolases"/>
    <property type="match status" value="1"/>
</dbReference>
<feature type="domain" description="HTH luxR-type" evidence="4">
    <location>
        <begin position="676"/>
        <end position="741"/>
    </location>
</feature>
<dbReference type="Gene3D" id="1.25.40.10">
    <property type="entry name" value="Tetratricopeptide repeat domain"/>
    <property type="match status" value="1"/>
</dbReference>
<dbReference type="SUPFAM" id="SSF48452">
    <property type="entry name" value="TPR-like"/>
    <property type="match status" value="1"/>
</dbReference>
<dbReference type="PANTHER" id="PTHR44688:SF16">
    <property type="entry name" value="DNA-BINDING TRANSCRIPTIONAL ACTIVATOR DEVR_DOSR"/>
    <property type="match status" value="1"/>
</dbReference>
<reference evidence="6" key="1">
    <citation type="journal article" date="2019" name="Int. J. Syst. Evol. Microbiol.">
        <title>The Global Catalogue of Microorganisms (GCM) 10K type strain sequencing project: providing services to taxonomists for standard genome sequencing and annotation.</title>
        <authorList>
            <consortium name="The Broad Institute Genomics Platform"/>
            <consortium name="The Broad Institute Genome Sequencing Center for Infectious Disease"/>
            <person name="Wu L."/>
            <person name="Ma J."/>
        </authorList>
    </citation>
    <scope>NUCLEOTIDE SEQUENCE [LARGE SCALE GENOMIC DNA]</scope>
    <source>
        <strain evidence="6">KLKA75</strain>
    </source>
</reference>
<keyword evidence="6" id="KW-1185">Reference proteome</keyword>
<dbReference type="SMART" id="SM00421">
    <property type="entry name" value="HTH_LUXR"/>
    <property type="match status" value="1"/>
</dbReference>
<evidence type="ECO:0000256" key="1">
    <source>
        <dbReference type="ARBA" id="ARBA00023015"/>
    </source>
</evidence>
<dbReference type="InterPro" id="IPR011990">
    <property type="entry name" value="TPR-like_helical_dom_sf"/>
</dbReference>
<keyword evidence="2" id="KW-0238">DNA-binding</keyword>
<dbReference type="InterPro" id="IPR016032">
    <property type="entry name" value="Sig_transdc_resp-reg_C-effctor"/>
</dbReference>
<evidence type="ECO:0000259" key="4">
    <source>
        <dbReference type="PROSITE" id="PS50043"/>
    </source>
</evidence>
<dbReference type="Pfam" id="PF00196">
    <property type="entry name" value="GerE"/>
    <property type="match status" value="1"/>
</dbReference>
<dbReference type="Gene3D" id="1.10.10.10">
    <property type="entry name" value="Winged helix-like DNA-binding domain superfamily/Winged helix DNA-binding domain"/>
    <property type="match status" value="1"/>
</dbReference>
<keyword evidence="1" id="KW-0805">Transcription regulation</keyword>
<dbReference type="SUPFAM" id="SSF46894">
    <property type="entry name" value="C-terminal effector domain of the bipartite response regulators"/>
    <property type="match status" value="1"/>
</dbReference>
<dbReference type="InterPro" id="IPR000792">
    <property type="entry name" value="Tscrpt_reg_LuxR_C"/>
</dbReference>
<organism evidence="5 6">
    <name type="scientific">Actinomadura gamaensis</name>
    <dbReference type="NCBI Taxonomy" id="1763541"/>
    <lineage>
        <taxon>Bacteria</taxon>
        <taxon>Bacillati</taxon>
        <taxon>Actinomycetota</taxon>
        <taxon>Actinomycetes</taxon>
        <taxon>Streptosporangiales</taxon>
        <taxon>Thermomonosporaceae</taxon>
        <taxon>Actinomadura</taxon>
    </lineage>
</organism>
<keyword evidence="3" id="KW-0804">Transcription</keyword>
<proteinExistence type="predicted"/>
<evidence type="ECO:0000256" key="3">
    <source>
        <dbReference type="ARBA" id="ARBA00023163"/>
    </source>
</evidence>
<name>A0ABV9TZ89_9ACTN</name>
<dbReference type="PROSITE" id="PS50043">
    <property type="entry name" value="HTH_LUXR_2"/>
    <property type="match status" value="1"/>
</dbReference>
<evidence type="ECO:0000313" key="6">
    <source>
        <dbReference type="Proteomes" id="UP001595872"/>
    </source>
</evidence>
<dbReference type="SUPFAM" id="SSF52540">
    <property type="entry name" value="P-loop containing nucleoside triphosphate hydrolases"/>
    <property type="match status" value="1"/>
</dbReference>
<accession>A0ABV9TZ89</accession>
<dbReference type="InterPro" id="IPR059106">
    <property type="entry name" value="WHD_MalT"/>
</dbReference>
<dbReference type="PANTHER" id="PTHR44688">
    <property type="entry name" value="DNA-BINDING TRANSCRIPTIONAL ACTIVATOR DEVR_DOSR"/>
    <property type="match status" value="1"/>
</dbReference>
<dbReference type="InterPro" id="IPR036388">
    <property type="entry name" value="WH-like_DNA-bd_sf"/>
</dbReference>
<dbReference type="InterPro" id="IPR027417">
    <property type="entry name" value="P-loop_NTPase"/>
</dbReference>
<evidence type="ECO:0000313" key="5">
    <source>
        <dbReference type="EMBL" id="MFC4909522.1"/>
    </source>
</evidence>
<evidence type="ECO:0000256" key="2">
    <source>
        <dbReference type="ARBA" id="ARBA00023125"/>
    </source>
</evidence>
<dbReference type="RefSeq" id="WP_378257095.1">
    <property type="nucleotide sequence ID" value="NZ_JBHSIT010000005.1"/>
</dbReference>